<reference evidence="2" key="2">
    <citation type="submission" date="2020-09" db="EMBL/GenBank/DDBJ databases">
        <authorList>
            <person name="Sun Q."/>
            <person name="Zhou Y."/>
        </authorList>
    </citation>
    <scope>NUCLEOTIDE SEQUENCE</scope>
    <source>
        <strain evidence="2">CGMCC 1.6333</strain>
    </source>
</reference>
<protein>
    <recommendedName>
        <fullName evidence="4">DUF5067 domain-containing protein</fullName>
    </recommendedName>
</protein>
<organism evidence="2 3">
    <name type="scientific">Paraliobacillus quinghaiensis</name>
    <dbReference type="NCBI Taxonomy" id="470815"/>
    <lineage>
        <taxon>Bacteria</taxon>
        <taxon>Bacillati</taxon>
        <taxon>Bacillota</taxon>
        <taxon>Bacilli</taxon>
        <taxon>Bacillales</taxon>
        <taxon>Bacillaceae</taxon>
        <taxon>Paraliobacillus</taxon>
    </lineage>
</organism>
<feature type="signal peptide" evidence="1">
    <location>
        <begin position="1"/>
        <end position="26"/>
    </location>
</feature>
<keyword evidence="1" id="KW-0732">Signal</keyword>
<keyword evidence="3" id="KW-1185">Reference proteome</keyword>
<proteinExistence type="predicted"/>
<feature type="chain" id="PRO_5037448341" description="DUF5067 domain-containing protein" evidence="1">
    <location>
        <begin position="27"/>
        <end position="191"/>
    </location>
</feature>
<accession>A0A917WRL3</accession>
<dbReference type="EMBL" id="BMLG01000001">
    <property type="protein sequence ID" value="GGM23688.1"/>
    <property type="molecule type" value="Genomic_DNA"/>
</dbReference>
<evidence type="ECO:0000256" key="1">
    <source>
        <dbReference type="SAM" id="SignalP"/>
    </source>
</evidence>
<evidence type="ECO:0008006" key="4">
    <source>
        <dbReference type="Google" id="ProtNLM"/>
    </source>
</evidence>
<sequence>MKKYNLFYLFSLLSLLLFGCGLGDNATNNANLDEYEVTNSEAEVTEGDFIYRLVSEKEQYDANGPVEIYAELEYVGDQEEIEIFHAASPFYFPMHEKTRDYKIGYGMVEPLLSTTLVKGEPLREEYTSAAGYSADEDNDYINFIEKINNNEFPVGYYKVNGFADFFVRIDDISQEKYKIHATIDFMVLDEE</sequence>
<evidence type="ECO:0000313" key="2">
    <source>
        <dbReference type="EMBL" id="GGM23688.1"/>
    </source>
</evidence>
<dbReference type="PROSITE" id="PS51257">
    <property type="entry name" value="PROKAR_LIPOPROTEIN"/>
    <property type="match status" value="1"/>
</dbReference>
<reference evidence="2" key="1">
    <citation type="journal article" date="2014" name="Int. J. Syst. Evol. Microbiol.">
        <title>Complete genome sequence of Corynebacterium casei LMG S-19264T (=DSM 44701T), isolated from a smear-ripened cheese.</title>
        <authorList>
            <consortium name="US DOE Joint Genome Institute (JGI-PGF)"/>
            <person name="Walter F."/>
            <person name="Albersmeier A."/>
            <person name="Kalinowski J."/>
            <person name="Ruckert C."/>
        </authorList>
    </citation>
    <scope>NUCLEOTIDE SEQUENCE</scope>
    <source>
        <strain evidence="2">CGMCC 1.6333</strain>
    </source>
</reference>
<gene>
    <name evidence="2" type="ORF">GCM10011351_06840</name>
</gene>
<dbReference type="Proteomes" id="UP000618460">
    <property type="component" value="Unassembled WGS sequence"/>
</dbReference>
<name>A0A917WRL3_9BACI</name>
<comment type="caution">
    <text evidence="2">The sequence shown here is derived from an EMBL/GenBank/DDBJ whole genome shotgun (WGS) entry which is preliminary data.</text>
</comment>
<evidence type="ECO:0000313" key="3">
    <source>
        <dbReference type="Proteomes" id="UP000618460"/>
    </source>
</evidence>
<dbReference type="RefSeq" id="WP_229666594.1">
    <property type="nucleotide sequence ID" value="NZ_BMLG01000001.1"/>
</dbReference>
<dbReference type="AlphaFoldDB" id="A0A917WRL3"/>